<feature type="binding site" evidence="11">
    <location>
        <begin position="134"/>
        <end position="141"/>
    </location>
    <ligand>
        <name>substrate</name>
    </ligand>
</feature>
<evidence type="ECO:0000256" key="9">
    <source>
        <dbReference type="PIRNR" id="PIRNR009407"/>
    </source>
</evidence>
<dbReference type="SUPFAM" id="SSF53659">
    <property type="entry name" value="Isocitrate/Isopropylmalate dehydrogenase-like"/>
    <property type="match status" value="1"/>
</dbReference>
<comment type="catalytic activity">
    <reaction evidence="7 9">
        <text>D-threo-isocitrate + NADP(+) = 2-oxoglutarate + CO2 + NADPH</text>
        <dbReference type="Rhea" id="RHEA:19629"/>
        <dbReference type="ChEBI" id="CHEBI:15562"/>
        <dbReference type="ChEBI" id="CHEBI:16526"/>
        <dbReference type="ChEBI" id="CHEBI:16810"/>
        <dbReference type="ChEBI" id="CHEBI:57783"/>
        <dbReference type="ChEBI" id="CHEBI:58349"/>
        <dbReference type="EC" id="1.1.1.42"/>
    </reaction>
</comment>
<dbReference type="Gene3D" id="3.40.718.10">
    <property type="entry name" value="Isopropylmalate Dehydrogenase"/>
    <property type="match status" value="2"/>
</dbReference>
<dbReference type="PANTHER" id="PTHR36999">
    <property type="entry name" value="ISOCITRATE DEHYDROGENASE [NADP]"/>
    <property type="match status" value="1"/>
</dbReference>
<dbReference type="EC" id="1.1.1.42" evidence="9"/>
<evidence type="ECO:0000256" key="10">
    <source>
        <dbReference type="PIRSR" id="PIRSR009407-1"/>
    </source>
</evidence>
<dbReference type="GO" id="GO:0006097">
    <property type="term" value="P:glyoxylate cycle"/>
    <property type="evidence" value="ECO:0007669"/>
    <property type="project" value="UniProtKB-KW"/>
</dbReference>
<evidence type="ECO:0000256" key="3">
    <source>
        <dbReference type="ARBA" id="ARBA00022723"/>
    </source>
</evidence>
<dbReference type="RefSeq" id="WP_166279909.1">
    <property type="nucleotide sequence ID" value="NZ_JTHE03000022.1"/>
</dbReference>
<sequence>MTQQAETIIYTFTDEAPALATYSLLPILECFAQAAGIAIETRDISLAGRILANFPEGLTEAQQQPDALAQLGALAQTPAANIIKLPNISASIPQLTAAIRELQQKGYDIPDYPASAQDDTEANIKSRYAKVLGSAVNPVLREGNSDRRVSPAVKRYAQHHPHKVGDWSAKSKSHVTHMQAGDFYGSEQSVIVSQAGSVKIELLKSDGSVQVLKEKLPLQVGEIIDAAVMSIQDLREFYQQAIQDAKAENVLLSLHVKATMMKVSDPILFGHAVTVYFKEVFEKYAQTFAELGVNPNNGLGDLYTKIQTLPDAQRSAIEADLQKTYQTQPPLAMVNSDRGITNLHVPSDVIIDASMAAAIRNSGKMWGPDGELHDIKAMIPDRCYATMYQACIEFCQEYGAFDVTHMGNVANVGLMAQKAEEYGSHDKTFEIPEAGTVRVVHENGDTLLEHPVAAGDLWRMCQTKDIPIQDWIKLAVKRARATGNPTVFWLDAHRAHDANLITKVHQYLPQHDTSGLDLKILAPVEAMRFTCDRIKAGQDVISVTGNVLRDYLTDLFPILELGTSAKMLSIVPLLAGGGLFETGAGGSAPKHVQQFLQEGHLRWDSLGEFLALAVALEDLGEKNQNPAAKVLAQTLEQATGQYLEQAKSPSPRVHELDNRGSHFYLALYWSQALAEQQQDLALQARFSPLAQQLSAQETKILAELKAAQGNPVDIGGYYLMEAEKTRQAMRPSPTFNQLLVDFAREESMSPSVAE</sequence>
<dbReference type="Pfam" id="PF03971">
    <property type="entry name" value="IDH"/>
    <property type="match status" value="1"/>
</dbReference>
<feature type="binding site" evidence="12">
    <location>
        <position position="352"/>
    </location>
    <ligand>
        <name>Mg(2+)</name>
        <dbReference type="ChEBI" id="CHEBI:18420"/>
    </ligand>
</feature>
<comment type="cofactor">
    <cofactor evidence="12">
        <name>Mg(2+)</name>
        <dbReference type="ChEBI" id="CHEBI:18420"/>
    </cofactor>
    <cofactor evidence="12">
        <name>Mn(2+)</name>
        <dbReference type="ChEBI" id="CHEBI:29035"/>
    </cofactor>
    <text evidence="12">Binds 1 Mg(2+) or Mn(2+) ion per subunit.</text>
</comment>
<evidence type="ECO:0000256" key="1">
    <source>
        <dbReference type="ARBA" id="ARBA00022435"/>
    </source>
</evidence>
<dbReference type="PANTHER" id="PTHR36999:SF1">
    <property type="entry name" value="ISOCITRATE DEHYDROGENASE (NADP(+))"/>
    <property type="match status" value="1"/>
</dbReference>
<dbReference type="NCBIfam" id="TIGR00178">
    <property type="entry name" value="monomer_idh"/>
    <property type="match status" value="1"/>
</dbReference>
<keyword evidence="2 9" id="KW-0816">Tricarboxylic acid cycle</keyword>
<reference evidence="13 14" key="1">
    <citation type="journal article" date="2015" name="Genome Announc.">
        <title>Draft Genome Sequence of Filamentous Marine Cyanobacterium Lyngbya confervoides Strain BDU141951.</title>
        <authorList>
            <person name="Chandrababunaidu M.M."/>
            <person name="Sen D."/>
            <person name="Tripathy S."/>
        </authorList>
    </citation>
    <scope>NUCLEOTIDE SEQUENCE [LARGE SCALE GENOMIC DNA]</scope>
    <source>
        <strain evidence="13 14">BDU141951</strain>
    </source>
</reference>
<name>A0ABD4T076_9CYAN</name>
<evidence type="ECO:0000313" key="14">
    <source>
        <dbReference type="Proteomes" id="UP000031561"/>
    </source>
</evidence>
<dbReference type="InterPro" id="IPR004436">
    <property type="entry name" value="Isocitrate_DH_NADP_mono"/>
</dbReference>
<evidence type="ECO:0000256" key="12">
    <source>
        <dbReference type="PIRSR" id="PIRSR009407-3"/>
    </source>
</evidence>
<feature type="site" description="Critical for catalysis" evidence="10">
    <location>
        <position position="422"/>
    </location>
</feature>
<feature type="site" description="Critical for catalysis" evidence="10">
    <location>
        <position position="257"/>
    </location>
</feature>
<feature type="binding site" evidence="11">
    <location>
        <position position="147"/>
    </location>
    <ligand>
        <name>D-threo-isocitrate</name>
        <dbReference type="ChEBI" id="CHEBI:15562"/>
    </ligand>
</feature>
<evidence type="ECO:0000256" key="11">
    <source>
        <dbReference type="PIRSR" id="PIRSR009407-2"/>
    </source>
</evidence>
<evidence type="ECO:0000256" key="2">
    <source>
        <dbReference type="ARBA" id="ARBA00022532"/>
    </source>
</evidence>
<keyword evidence="6 9" id="KW-0560">Oxidoreductase</keyword>
<evidence type="ECO:0000256" key="5">
    <source>
        <dbReference type="ARBA" id="ARBA00022857"/>
    </source>
</evidence>
<evidence type="ECO:0000256" key="7">
    <source>
        <dbReference type="ARBA" id="ARBA00023554"/>
    </source>
</evidence>
<dbReference type="GO" id="GO:0006099">
    <property type="term" value="P:tricarboxylic acid cycle"/>
    <property type="evidence" value="ECO:0007669"/>
    <property type="project" value="UniProtKB-KW"/>
</dbReference>
<keyword evidence="3 12" id="KW-0479">Metal-binding</keyword>
<organism evidence="13 14">
    <name type="scientific">Lyngbya confervoides BDU141951</name>
    <dbReference type="NCBI Taxonomy" id="1574623"/>
    <lineage>
        <taxon>Bacteria</taxon>
        <taxon>Bacillati</taxon>
        <taxon>Cyanobacteriota</taxon>
        <taxon>Cyanophyceae</taxon>
        <taxon>Oscillatoriophycideae</taxon>
        <taxon>Oscillatoriales</taxon>
        <taxon>Microcoleaceae</taxon>
        <taxon>Lyngbya</taxon>
    </lineage>
</organism>
<feature type="binding site" evidence="12">
    <location>
        <position position="550"/>
    </location>
    <ligand>
        <name>Mg(2+)</name>
        <dbReference type="ChEBI" id="CHEBI:18420"/>
    </ligand>
</feature>
<dbReference type="EMBL" id="JTHE03000022">
    <property type="protein sequence ID" value="MCM1981838.1"/>
    <property type="molecule type" value="Genomic_DNA"/>
</dbReference>
<dbReference type="GO" id="GO:0004450">
    <property type="term" value="F:isocitrate dehydrogenase (NADP+) activity"/>
    <property type="evidence" value="ECO:0007669"/>
    <property type="project" value="UniProtKB-EC"/>
</dbReference>
<comment type="similarity">
    <text evidence="8 9">Belongs to the monomeric-type IDH family.</text>
</comment>
<gene>
    <name evidence="13" type="ORF">QQ91_0003205</name>
</gene>
<keyword evidence="1 9" id="KW-0329">Glyoxylate bypass</keyword>
<dbReference type="AlphaFoldDB" id="A0ABD4T076"/>
<accession>A0ABD4T076</accession>
<proteinExistence type="inferred from homology"/>
<comment type="caution">
    <text evidence="13">The sequence shown here is derived from an EMBL/GenBank/DDBJ whole genome shotgun (WGS) entry which is preliminary data.</text>
</comment>
<protein>
    <recommendedName>
        <fullName evidence="9">Isocitrate dehydrogenase [NADP]</fullName>
        <ecNumber evidence="9">1.1.1.42</ecNumber>
    </recommendedName>
    <alternativeName>
        <fullName evidence="9">Oxalosuccinate decarboxylase</fullName>
    </alternativeName>
</protein>
<evidence type="ECO:0000256" key="6">
    <source>
        <dbReference type="ARBA" id="ARBA00023002"/>
    </source>
</evidence>
<evidence type="ECO:0000256" key="4">
    <source>
        <dbReference type="ARBA" id="ARBA00022842"/>
    </source>
</evidence>
<dbReference type="GO" id="GO:0046872">
    <property type="term" value="F:metal ion binding"/>
    <property type="evidence" value="ECO:0007669"/>
    <property type="project" value="UniProtKB-KW"/>
</dbReference>
<evidence type="ECO:0000313" key="13">
    <source>
        <dbReference type="EMBL" id="MCM1981838.1"/>
    </source>
</evidence>
<keyword evidence="5 9" id="KW-0521">NADP</keyword>
<keyword evidence="14" id="KW-1185">Reference proteome</keyword>
<feature type="binding site" evidence="12">
    <location>
        <position position="554"/>
    </location>
    <ligand>
        <name>Mg(2+)</name>
        <dbReference type="ChEBI" id="CHEBI:18420"/>
    </ligand>
</feature>
<dbReference type="Proteomes" id="UP000031561">
    <property type="component" value="Unassembled WGS sequence"/>
</dbReference>
<evidence type="ECO:0000256" key="8">
    <source>
        <dbReference type="ARBA" id="ARBA00046318"/>
    </source>
</evidence>
<keyword evidence="4 12" id="KW-0460">Magnesium</keyword>
<dbReference type="PIRSF" id="PIRSF009407">
    <property type="entry name" value="IDH_monmr"/>
    <property type="match status" value="1"/>
</dbReference>
<feature type="binding site" evidence="11">
    <location>
        <position position="549"/>
    </location>
    <ligand>
        <name>D-threo-isocitrate</name>
        <dbReference type="ChEBI" id="CHEBI:15562"/>
    </ligand>
</feature>